<protein>
    <submittedName>
        <fullName evidence="1">Uncharacterized protein</fullName>
    </submittedName>
</protein>
<keyword evidence="2" id="KW-1185">Reference proteome</keyword>
<name>A0AAV9A7T9_ACOGR</name>
<evidence type="ECO:0000313" key="1">
    <source>
        <dbReference type="EMBL" id="KAK1260241.1"/>
    </source>
</evidence>
<proteinExistence type="predicted"/>
<reference evidence="1" key="2">
    <citation type="submission" date="2023-06" db="EMBL/GenBank/DDBJ databases">
        <authorList>
            <person name="Ma L."/>
            <person name="Liu K.-W."/>
            <person name="Li Z."/>
            <person name="Hsiao Y.-Y."/>
            <person name="Qi Y."/>
            <person name="Fu T."/>
            <person name="Tang G."/>
            <person name="Zhang D."/>
            <person name="Sun W.-H."/>
            <person name="Liu D.-K."/>
            <person name="Li Y."/>
            <person name="Chen G.-Z."/>
            <person name="Liu X.-D."/>
            <person name="Liao X.-Y."/>
            <person name="Jiang Y.-T."/>
            <person name="Yu X."/>
            <person name="Hao Y."/>
            <person name="Huang J."/>
            <person name="Zhao X.-W."/>
            <person name="Ke S."/>
            <person name="Chen Y.-Y."/>
            <person name="Wu W.-L."/>
            <person name="Hsu J.-L."/>
            <person name="Lin Y.-F."/>
            <person name="Huang M.-D."/>
            <person name="Li C.-Y."/>
            <person name="Huang L."/>
            <person name="Wang Z.-W."/>
            <person name="Zhao X."/>
            <person name="Zhong W.-Y."/>
            <person name="Peng D.-H."/>
            <person name="Ahmad S."/>
            <person name="Lan S."/>
            <person name="Zhang J.-S."/>
            <person name="Tsai W.-C."/>
            <person name="Van De Peer Y."/>
            <person name="Liu Z.-J."/>
        </authorList>
    </citation>
    <scope>NUCLEOTIDE SEQUENCE</scope>
    <source>
        <strain evidence="1">SCP</strain>
        <tissue evidence="1">Leaves</tissue>
    </source>
</reference>
<dbReference type="Proteomes" id="UP001179952">
    <property type="component" value="Unassembled WGS sequence"/>
</dbReference>
<gene>
    <name evidence="1" type="ORF">QJS04_geneDACA002444</name>
</gene>
<dbReference type="EMBL" id="JAUJYN010000011">
    <property type="protein sequence ID" value="KAK1260241.1"/>
    <property type="molecule type" value="Genomic_DNA"/>
</dbReference>
<accession>A0AAV9A7T9</accession>
<evidence type="ECO:0000313" key="2">
    <source>
        <dbReference type="Proteomes" id="UP001179952"/>
    </source>
</evidence>
<organism evidence="1 2">
    <name type="scientific">Acorus gramineus</name>
    <name type="common">Dwarf sweet flag</name>
    <dbReference type="NCBI Taxonomy" id="55184"/>
    <lineage>
        <taxon>Eukaryota</taxon>
        <taxon>Viridiplantae</taxon>
        <taxon>Streptophyta</taxon>
        <taxon>Embryophyta</taxon>
        <taxon>Tracheophyta</taxon>
        <taxon>Spermatophyta</taxon>
        <taxon>Magnoliopsida</taxon>
        <taxon>Liliopsida</taxon>
        <taxon>Acoraceae</taxon>
        <taxon>Acorus</taxon>
    </lineage>
</organism>
<reference evidence="1" key="1">
    <citation type="journal article" date="2023" name="Nat. Commun.">
        <title>Diploid and tetraploid genomes of Acorus and the evolution of monocots.</title>
        <authorList>
            <person name="Ma L."/>
            <person name="Liu K.W."/>
            <person name="Li Z."/>
            <person name="Hsiao Y.Y."/>
            <person name="Qi Y."/>
            <person name="Fu T."/>
            <person name="Tang G.D."/>
            <person name="Zhang D."/>
            <person name="Sun W.H."/>
            <person name="Liu D.K."/>
            <person name="Li Y."/>
            <person name="Chen G.Z."/>
            <person name="Liu X.D."/>
            <person name="Liao X.Y."/>
            <person name="Jiang Y.T."/>
            <person name="Yu X."/>
            <person name="Hao Y."/>
            <person name="Huang J."/>
            <person name="Zhao X.W."/>
            <person name="Ke S."/>
            <person name="Chen Y.Y."/>
            <person name="Wu W.L."/>
            <person name="Hsu J.L."/>
            <person name="Lin Y.F."/>
            <person name="Huang M.D."/>
            <person name="Li C.Y."/>
            <person name="Huang L."/>
            <person name="Wang Z.W."/>
            <person name="Zhao X."/>
            <person name="Zhong W.Y."/>
            <person name="Peng D.H."/>
            <person name="Ahmad S."/>
            <person name="Lan S."/>
            <person name="Zhang J.S."/>
            <person name="Tsai W.C."/>
            <person name="Van de Peer Y."/>
            <person name="Liu Z.J."/>
        </authorList>
    </citation>
    <scope>NUCLEOTIDE SEQUENCE</scope>
    <source>
        <strain evidence="1">SCP</strain>
    </source>
</reference>
<sequence length="68" mass="7451">MSKVVKVMCNHMDIGDVQISEPGLITGFLKMKIAGQSTPCRGSSYMTKSSPSMGWFKKSSESSQTFKI</sequence>
<comment type="caution">
    <text evidence="1">The sequence shown here is derived from an EMBL/GenBank/DDBJ whole genome shotgun (WGS) entry which is preliminary data.</text>
</comment>
<dbReference type="AlphaFoldDB" id="A0AAV9A7T9"/>